<evidence type="ECO:0000313" key="1">
    <source>
        <dbReference type="EMBL" id="KAJ3607968.1"/>
    </source>
</evidence>
<comment type="caution">
    <text evidence="1">The sequence shown here is derived from an EMBL/GenBank/DDBJ whole genome shotgun (WGS) entry which is preliminary data.</text>
</comment>
<evidence type="ECO:0000313" key="2">
    <source>
        <dbReference type="Proteomes" id="UP001148018"/>
    </source>
</evidence>
<accession>A0A9Q0EM05</accession>
<organism evidence="1 2">
    <name type="scientific">Muraenolepis orangiensis</name>
    <name type="common">Patagonian moray cod</name>
    <dbReference type="NCBI Taxonomy" id="630683"/>
    <lineage>
        <taxon>Eukaryota</taxon>
        <taxon>Metazoa</taxon>
        <taxon>Chordata</taxon>
        <taxon>Craniata</taxon>
        <taxon>Vertebrata</taxon>
        <taxon>Euteleostomi</taxon>
        <taxon>Actinopterygii</taxon>
        <taxon>Neopterygii</taxon>
        <taxon>Teleostei</taxon>
        <taxon>Neoteleostei</taxon>
        <taxon>Acanthomorphata</taxon>
        <taxon>Zeiogadaria</taxon>
        <taxon>Gadariae</taxon>
        <taxon>Gadiformes</taxon>
        <taxon>Muraenolepidoidei</taxon>
        <taxon>Muraenolepididae</taxon>
        <taxon>Muraenolepis</taxon>
    </lineage>
</organism>
<dbReference type="Proteomes" id="UP001148018">
    <property type="component" value="Unassembled WGS sequence"/>
</dbReference>
<proteinExistence type="predicted"/>
<keyword evidence="2" id="KW-1185">Reference proteome</keyword>
<reference evidence="1" key="1">
    <citation type="submission" date="2022-07" db="EMBL/GenBank/DDBJ databases">
        <title>Chromosome-level genome of Muraenolepis orangiensis.</title>
        <authorList>
            <person name="Kim J."/>
        </authorList>
    </citation>
    <scope>NUCLEOTIDE SEQUENCE</scope>
    <source>
        <strain evidence="1">KU_S4_2022</strain>
        <tissue evidence="1">Muscle</tissue>
    </source>
</reference>
<dbReference type="EMBL" id="JANIIK010000040">
    <property type="protein sequence ID" value="KAJ3607968.1"/>
    <property type="molecule type" value="Genomic_DNA"/>
</dbReference>
<sequence>MDGRRGVGNTGAAVKDSLPRFSAKERFYPRNLRVCLGVLGNRSSGAKDSSLTVCFEGTQKIGFRAPGVGLVQASPAQTQLVG</sequence>
<dbReference type="AlphaFoldDB" id="A0A9Q0EM05"/>
<name>A0A9Q0EM05_9TELE</name>
<protein>
    <submittedName>
        <fullName evidence="1">Uncharacterized protein</fullName>
    </submittedName>
</protein>
<gene>
    <name evidence="1" type="ORF">NHX12_025019</name>
</gene>